<gene>
    <name evidence="1" type="ORF">GGQ61_001519</name>
</gene>
<dbReference type="InterPro" id="IPR009394">
    <property type="entry name" value="MmcB-like"/>
</dbReference>
<dbReference type="Gene3D" id="3.40.1350.10">
    <property type="match status" value="1"/>
</dbReference>
<dbReference type="EMBL" id="JACIDK010000002">
    <property type="protein sequence ID" value="MBB3890802.1"/>
    <property type="molecule type" value="Genomic_DNA"/>
</dbReference>
<dbReference type="Proteomes" id="UP000530564">
    <property type="component" value="Unassembled WGS sequence"/>
</dbReference>
<evidence type="ECO:0008006" key="3">
    <source>
        <dbReference type="Google" id="ProtNLM"/>
    </source>
</evidence>
<evidence type="ECO:0000313" key="1">
    <source>
        <dbReference type="EMBL" id="MBB3890802.1"/>
    </source>
</evidence>
<reference evidence="1 2" key="1">
    <citation type="submission" date="2020-08" db="EMBL/GenBank/DDBJ databases">
        <title>Genomic Encyclopedia of Type Strains, Phase IV (KMG-IV): sequencing the most valuable type-strain genomes for metagenomic binning, comparative biology and taxonomic classification.</title>
        <authorList>
            <person name="Goeker M."/>
        </authorList>
    </citation>
    <scope>NUCLEOTIDE SEQUENCE [LARGE SCALE GENOMIC DNA]</scope>
    <source>
        <strain evidence="1 2">DSM 21793</strain>
    </source>
</reference>
<comment type="caution">
    <text evidence="1">The sequence shown here is derived from an EMBL/GenBank/DDBJ whole genome shotgun (WGS) entry which is preliminary data.</text>
</comment>
<dbReference type="InterPro" id="IPR011856">
    <property type="entry name" value="tRNA_endonuc-like_dom_sf"/>
</dbReference>
<keyword evidence="2" id="KW-1185">Reference proteome</keyword>
<proteinExistence type="predicted"/>
<dbReference type="RefSeq" id="WP_183771211.1">
    <property type="nucleotide sequence ID" value="NZ_JACIDK010000002.1"/>
</dbReference>
<sequence length="151" mass="16429">MDVTIVTVTRPEITANVTRGAARLLVDLGYAPLAEVTLPNGRRADLMAVSRKGELAIIEVKSGIEDYRVDRKWHEYLPYCDRFAFAVAPEFPQHILPEEPGLIVCDGFGGAVLREAPATPLAPARRKALTIGFARMAAMRAMGVAAVRLEA</sequence>
<organism evidence="1 2">
    <name type="scientific">Phenylobacterium haematophilum</name>
    <dbReference type="NCBI Taxonomy" id="98513"/>
    <lineage>
        <taxon>Bacteria</taxon>
        <taxon>Pseudomonadati</taxon>
        <taxon>Pseudomonadota</taxon>
        <taxon>Alphaproteobacteria</taxon>
        <taxon>Caulobacterales</taxon>
        <taxon>Caulobacteraceae</taxon>
        <taxon>Phenylobacterium</taxon>
    </lineage>
</organism>
<accession>A0A840A038</accession>
<evidence type="ECO:0000313" key="2">
    <source>
        <dbReference type="Proteomes" id="UP000530564"/>
    </source>
</evidence>
<dbReference type="AlphaFoldDB" id="A0A840A038"/>
<dbReference type="Pfam" id="PF06319">
    <property type="entry name" value="MmcB-like"/>
    <property type="match status" value="1"/>
</dbReference>
<dbReference type="PIRSF" id="PIRSF031796">
    <property type="entry name" value="UPC031796"/>
    <property type="match status" value="1"/>
</dbReference>
<protein>
    <recommendedName>
        <fullName evidence="3">DNA repair protein MmcB-related protein</fullName>
    </recommendedName>
</protein>
<dbReference type="GO" id="GO:0003676">
    <property type="term" value="F:nucleic acid binding"/>
    <property type="evidence" value="ECO:0007669"/>
    <property type="project" value="InterPro"/>
</dbReference>
<name>A0A840A038_9CAUL</name>